<accession>A0ABV6DNK7</accession>
<comment type="caution">
    <text evidence="1">The sequence shown here is derived from an EMBL/GenBank/DDBJ whole genome shotgun (WGS) entry which is preliminary data.</text>
</comment>
<protein>
    <submittedName>
        <fullName evidence="1">Uncharacterized protein</fullName>
    </submittedName>
</protein>
<evidence type="ECO:0000313" key="1">
    <source>
        <dbReference type="EMBL" id="MFC0214234.1"/>
    </source>
</evidence>
<dbReference type="EMBL" id="JBHLWN010000071">
    <property type="protein sequence ID" value="MFC0214234.1"/>
    <property type="molecule type" value="Genomic_DNA"/>
</dbReference>
<evidence type="ECO:0000313" key="2">
    <source>
        <dbReference type="Proteomes" id="UP001589776"/>
    </source>
</evidence>
<organism evidence="1 2">
    <name type="scientific">Paenibacillus chartarius</name>
    <dbReference type="NCBI Taxonomy" id="747481"/>
    <lineage>
        <taxon>Bacteria</taxon>
        <taxon>Bacillati</taxon>
        <taxon>Bacillota</taxon>
        <taxon>Bacilli</taxon>
        <taxon>Bacillales</taxon>
        <taxon>Paenibacillaceae</taxon>
        <taxon>Paenibacillus</taxon>
    </lineage>
</organism>
<name>A0ABV6DNK7_9BACL</name>
<dbReference type="Proteomes" id="UP001589776">
    <property type="component" value="Unassembled WGS sequence"/>
</dbReference>
<proteinExistence type="predicted"/>
<reference evidence="1 2" key="1">
    <citation type="submission" date="2024-09" db="EMBL/GenBank/DDBJ databases">
        <authorList>
            <person name="Sun Q."/>
            <person name="Mori K."/>
        </authorList>
    </citation>
    <scope>NUCLEOTIDE SEQUENCE [LARGE SCALE GENOMIC DNA]</scope>
    <source>
        <strain evidence="1 2">CCM 7759</strain>
    </source>
</reference>
<gene>
    <name evidence="1" type="ORF">ACFFK0_17535</name>
</gene>
<dbReference type="RefSeq" id="WP_377471589.1">
    <property type="nucleotide sequence ID" value="NZ_JBHLWN010000071.1"/>
</dbReference>
<keyword evidence="2" id="KW-1185">Reference proteome</keyword>
<sequence>MTLQYAHLSHDATRLLAGRTGNPRLQVFVRIDPQDSGSSFFLIPYPDKILHVPFSDLSYDPLRFESLVDALYRAIYES</sequence>